<feature type="transmembrane region" description="Helical" evidence="1">
    <location>
        <begin position="218"/>
        <end position="237"/>
    </location>
</feature>
<evidence type="ECO:0000256" key="1">
    <source>
        <dbReference type="SAM" id="Phobius"/>
    </source>
</evidence>
<gene>
    <name evidence="2" type="ORF">ASZ90_014425</name>
</gene>
<keyword evidence="1" id="KW-0472">Membrane</keyword>
<accession>A0A0W8F529</accession>
<organism evidence="2">
    <name type="scientific">hydrocarbon metagenome</name>
    <dbReference type="NCBI Taxonomy" id="938273"/>
    <lineage>
        <taxon>unclassified sequences</taxon>
        <taxon>metagenomes</taxon>
        <taxon>ecological metagenomes</taxon>
    </lineage>
</organism>
<evidence type="ECO:0008006" key="3">
    <source>
        <dbReference type="Google" id="ProtNLM"/>
    </source>
</evidence>
<protein>
    <recommendedName>
        <fullName evidence="3">Glycosyltransferase RgtA/B/C/D-like domain-containing protein</fullName>
    </recommendedName>
</protein>
<feature type="transmembrane region" description="Helical" evidence="1">
    <location>
        <begin position="366"/>
        <end position="387"/>
    </location>
</feature>
<evidence type="ECO:0000313" key="2">
    <source>
        <dbReference type="EMBL" id="KUG15917.1"/>
    </source>
</evidence>
<sequence length="507" mass="58786">MLNLPIALNDSRIKKLYLITFAISCCYLLLHFNSSIDGFAPLQVGAIDETVDRGVLLDAYRNTVPTFYVLGSELAMVLNENCRFLLYSPVQLIPYAVLFFVLMLKISNSYFLASLVSIAELMTGFTGTQRIFFWPHGVGNILYFALLILFLLTFYNKDKSGWQYHLMTVLIGISLVFTSYDVIFTYLLFLSSYIVYTMLFDNPICLNRYKPDYKQSQSIKLFTLLIIIEMGLTEFVYDNFINALKSPESFTMSVLDKFLLAYFSTNIKDNIIMDMYIQYPGSINFYGYVKYCILLAFLVLFLISFIYNTNVRYKRETAFVMSILSSMLIWAAVRLLIGHVEIGFFYYPAIFSIAWLYGNGGSFKRWATIGVVILLILNPIYHILIYNSNLSNKDIDKFDYLNMPLSWCKDKTNGAQMRSDELTKNFYLLESWSYDFQTFDENDVAFLLDRSEHNPNDLFVINRDLNILNIGSWIQIKPWRVSDGLLNGNKKIDKVLNTDKILIYMQN</sequence>
<feature type="transmembrane region" description="Helical" evidence="1">
    <location>
        <begin position="133"/>
        <end position="155"/>
    </location>
</feature>
<keyword evidence="1" id="KW-1133">Transmembrane helix</keyword>
<comment type="caution">
    <text evidence="2">The sequence shown here is derived from an EMBL/GenBank/DDBJ whole genome shotgun (WGS) entry which is preliminary data.</text>
</comment>
<dbReference type="EMBL" id="LNQE01001520">
    <property type="protein sequence ID" value="KUG15917.1"/>
    <property type="molecule type" value="Genomic_DNA"/>
</dbReference>
<proteinExistence type="predicted"/>
<feature type="transmembrane region" description="Helical" evidence="1">
    <location>
        <begin position="162"/>
        <end position="180"/>
    </location>
</feature>
<dbReference type="AlphaFoldDB" id="A0A0W8F529"/>
<feature type="transmembrane region" description="Helical" evidence="1">
    <location>
        <begin position="16"/>
        <end position="32"/>
    </location>
</feature>
<name>A0A0W8F529_9ZZZZ</name>
<feature type="transmembrane region" description="Helical" evidence="1">
    <location>
        <begin position="288"/>
        <end position="307"/>
    </location>
</feature>
<keyword evidence="1" id="KW-0812">Transmembrane</keyword>
<reference evidence="2" key="1">
    <citation type="journal article" date="2015" name="Proc. Natl. Acad. Sci. U.S.A.">
        <title>Networks of energetic and metabolic interactions define dynamics in microbial communities.</title>
        <authorList>
            <person name="Embree M."/>
            <person name="Liu J.K."/>
            <person name="Al-Bassam M.M."/>
            <person name="Zengler K."/>
        </authorList>
    </citation>
    <scope>NUCLEOTIDE SEQUENCE</scope>
</reference>